<organism evidence="1 2">
    <name type="scientific">Klebsiella phage phi1_175008</name>
    <dbReference type="NCBI Taxonomy" id="3127744"/>
    <lineage>
        <taxon>Viruses</taxon>
        <taxon>Duplodnaviria</taxon>
        <taxon>Heunggongvirae</taxon>
        <taxon>Uroviricota</taxon>
        <taxon>Caudoviricetes</taxon>
        <taxon>Stephanstirmvirinae</taxon>
    </lineage>
</organism>
<evidence type="ECO:0000313" key="1">
    <source>
        <dbReference type="EMBL" id="XKX17687.1"/>
    </source>
</evidence>
<accession>A0ACD5FS54</accession>
<evidence type="ECO:0000313" key="2">
    <source>
        <dbReference type="Proteomes" id="UP001365931"/>
    </source>
</evidence>
<proteinExistence type="predicted"/>
<reference evidence="1" key="1">
    <citation type="submission" date="2024-09" db="EMBL/GenBank/DDBJ databases">
        <title>The complete genome of Klebsiella pneumoniae phage phi1_175008.</title>
        <authorList>
            <person name="Li J."/>
            <person name="Feng Y."/>
            <person name="Zong Z."/>
        </authorList>
    </citation>
    <scope>NUCLEOTIDE SEQUENCE</scope>
</reference>
<protein>
    <submittedName>
        <fullName evidence="1">Uncharacterized protein</fullName>
    </submittedName>
</protein>
<sequence length="30" mass="3396">MGIIERGAKCAPFSLYGVFNLNHTNTTQRR</sequence>
<dbReference type="EMBL" id="PQ360875">
    <property type="protein sequence ID" value="XKX17687.1"/>
    <property type="molecule type" value="Genomic_DNA"/>
</dbReference>
<dbReference type="Proteomes" id="UP001365931">
    <property type="component" value="Segment"/>
</dbReference>
<gene>
    <name evidence="1" type="ORF">MVUOKPPV_CDS0290</name>
</gene>
<name>A0ACD5FS54_9CAUD</name>